<dbReference type="AlphaFoldDB" id="A0A225UC72"/>
<gene>
    <name evidence="2" type="ORF">PHMEG_00041308</name>
</gene>
<evidence type="ECO:0000256" key="1">
    <source>
        <dbReference type="SAM" id="MobiDB-lite"/>
    </source>
</evidence>
<proteinExistence type="predicted"/>
<dbReference type="Proteomes" id="UP000198211">
    <property type="component" value="Unassembled WGS sequence"/>
</dbReference>
<evidence type="ECO:0000313" key="2">
    <source>
        <dbReference type="EMBL" id="OWY90530.1"/>
    </source>
</evidence>
<dbReference type="OrthoDB" id="118781at2759"/>
<protein>
    <submittedName>
        <fullName evidence="2">Uncharacterized protein</fullName>
    </submittedName>
</protein>
<organism evidence="2 3">
    <name type="scientific">Phytophthora megakarya</name>
    <dbReference type="NCBI Taxonomy" id="4795"/>
    <lineage>
        <taxon>Eukaryota</taxon>
        <taxon>Sar</taxon>
        <taxon>Stramenopiles</taxon>
        <taxon>Oomycota</taxon>
        <taxon>Peronosporomycetes</taxon>
        <taxon>Peronosporales</taxon>
        <taxon>Peronosporaceae</taxon>
        <taxon>Phytophthora</taxon>
    </lineage>
</organism>
<name>A0A225UC72_9STRA</name>
<keyword evidence="3" id="KW-1185">Reference proteome</keyword>
<evidence type="ECO:0000313" key="3">
    <source>
        <dbReference type="Proteomes" id="UP000198211"/>
    </source>
</evidence>
<accession>A0A225UC72</accession>
<feature type="compositionally biased region" description="Basic and acidic residues" evidence="1">
    <location>
        <begin position="240"/>
        <end position="253"/>
    </location>
</feature>
<feature type="region of interest" description="Disordered" evidence="1">
    <location>
        <begin position="226"/>
        <end position="253"/>
    </location>
</feature>
<reference evidence="3" key="1">
    <citation type="submission" date="2017-03" db="EMBL/GenBank/DDBJ databases">
        <title>Phytopthora megakarya and P. palmivora, two closely related causual agents of cacao black pod achieved similar genome size and gene model numbers by different mechanisms.</title>
        <authorList>
            <person name="Ali S."/>
            <person name="Shao J."/>
            <person name="Larry D.J."/>
            <person name="Kronmiller B."/>
            <person name="Shen D."/>
            <person name="Strem M.D."/>
            <person name="Melnick R.L."/>
            <person name="Guiltinan M.J."/>
            <person name="Tyler B.M."/>
            <person name="Meinhardt L.W."/>
            <person name="Bailey B.A."/>
        </authorList>
    </citation>
    <scope>NUCLEOTIDE SEQUENCE [LARGE SCALE GENOMIC DNA]</scope>
    <source>
        <strain evidence="3">zdho120</strain>
    </source>
</reference>
<sequence length="253" mass="29134">METKRNSPAQEQDCGIGQPIFMPVLPPEISSTSHAALVKWRKERKVYEDTMRARCQTSGEDYVKCPDVQALFKKELHFNLKESDVSERVLQYFMSCDRIIEEHGLHSCFDSDVGSKEKCSLLINSITPDVLQEEVKNALRYQAPGAKNDERKLHDLILLKALEQDRDFCRSKRKRTSDDVQTTRSTKVRTERIPNRRVGSENKSIGCLKCGGEHWVAKCPEASDVEKRELPKQFHKNKGRPGEKSMKRLRDDK</sequence>
<dbReference type="EMBL" id="NBNE01022686">
    <property type="protein sequence ID" value="OWY90530.1"/>
    <property type="molecule type" value="Genomic_DNA"/>
</dbReference>
<comment type="caution">
    <text evidence="2">The sequence shown here is derived from an EMBL/GenBank/DDBJ whole genome shotgun (WGS) entry which is preliminary data.</text>
</comment>